<dbReference type="PANTHER" id="PTHR43081:SF1">
    <property type="entry name" value="ADENYLATE CYCLASE, TERMINAL-DIFFERENTIATION SPECIFIC"/>
    <property type="match status" value="1"/>
</dbReference>
<dbReference type="Gene3D" id="3.30.70.1230">
    <property type="entry name" value="Nucleotide cyclase"/>
    <property type="match status" value="1"/>
</dbReference>
<dbReference type="InterPro" id="IPR050697">
    <property type="entry name" value="Adenylyl/Guanylyl_Cyclase_3/4"/>
</dbReference>
<dbReference type="STRING" id="1472378.AU381_25820"/>
<gene>
    <name evidence="3" type="ORF">AU381_25820</name>
</gene>
<dbReference type="GO" id="GO:0035556">
    <property type="term" value="P:intracellular signal transduction"/>
    <property type="evidence" value="ECO:0007669"/>
    <property type="project" value="InterPro"/>
</dbReference>
<dbReference type="RefSeq" id="WP_064244409.1">
    <property type="nucleotide sequence ID" value="NZ_LPUX01000067.1"/>
</dbReference>
<keyword evidence="1" id="KW-0472">Membrane</keyword>
<feature type="transmembrane region" description="Helical" evidence="1">
    <location>
        <begin position="46"/>
        <end position="66"/>
    </location>
</feature>
<comment type="caution">
    <text evidence="3">The sequence shown here is derived from an EMBL/GenBank/DDBJ whole genome shotgun (WGS) entry which is preliminary data.</text>
</comment>
<dbReference type="InterPro" id="IPR029787">
    <property type="entry name" value="Nucleotide_cyclase"/>
</dbReference>
<keyword evidence="1" id="KW-0812">Transmembrane</keyword>
<dbReference type="SUPFAM" id="SSF55073">
    <property type="entry name" value="Nucleotide cyclase"/>
    <property type="match status" value="1"/>
</dbReference>
<dbReference type="PROSITE" id="PS50125">
    <property type="entry name" value="GUANYLATE_CYCLASE_2"/>
    <property type="match status" value="1"/>
</dbReference>
<dbReference type="AlphaFoldDB" id="A0A178XIX2"/>
<dbReference type="GO" id="GO:0009190">
    <property type="term" value="P:cyclic nucleotide biosynthetic process"/>
    <property type="evidence" value="ECO:0007669"/>
    <property type="project" value="InterPro"/>
</dbReference>
<evidence type="ECO:0000259" key="2">
    <source>
        <dbReference type="PROSITE" id="PS50125"/>
    </source>
</evidence>
<dbReference type="EMBL" id="LPUX01000067">
    <property type="protein sequence ID" value="OAP35171.1"/>
    <property type="molecule type" value="Genomic_DNA"/>
</dbReference>
<feature type="transmembrane region" description="Helical" evidence="1">
    <location>
        <begin position="165"/>
        <end position="182"/>
    </location>
</feature>
<sequence length="451" mass="49003">MTSSLHPHWAFEREVRAILLRFVAFAILLANLILGSREGAETTQRVVVIGYFIISVASVATARLLPGRSWLKTLFVVLDALLVTLILYAHILAGPVTENHNLTTTSLVVAFILLTHVGLKLDRRLVLVFSGIVLTAWVTMLAITAARHHTASVSSLLASFFNEDLGLTVSFGFTAFAIYLLARDHDRTRKEALKADQRRHNLSRFFSPLVVSELQERGQALGLQRRNAAIMFVDLRDFTSFAETATARELAFVLAEFRQLVSQTIFDHGGTVDKFIGDGVMAVFGQPRPTEDDADRALACALDLVDALNDWRNHGVRNGYPALDAAIGLHYGIVVGGVLDSGCHSEFTVIGDAVNVAQRLETLAKSLDAPVVISSELVARLRSPAPAAAWISLKAAHLPGRRLPIDVCYLLRENASGGVEHAPAYETGVSQTALQRSVFQSSPPAPDVGTV</sequence>
<feature type="domain" description="Guanylate cyclase" evidence="2">
    <location>
        <begin position="229"/>
        <end position="361"/>
    </location>
</feature>
<dbReference type="GO" id="GO:0004016">
    <property type="term" value="F:adenylate cyclase activity"/>
    <property type="evidence" value="ECO:0007669"/>
    <property type="project" value="UniProtKB-ARBA"/>
</dbReference>
<dbReference type="InterPro" id="IPR001054">
    <property type="entry name" value="A/G_cyclase"/>
</dbReference>
<keyword evidence="4" id="KW-1185">Reference proteome</keyword>
<feature type="transmembrane region" description="Helical" evidence="1">
    <location>
        <begin position="73"/>
        <end position="93"/>
    </location>
</feature>
<dbReference type="OrthoDB" id="9789782at2"/>
<organism evidence="3 4">
    <name type="scientific">Sinorhizobium glycinis</name>
    <dbReference type="NCBI Taxonomy" id="1472378"/>
    <lineage>
        <taxon>Bacteria</taxon>
        <taxon>Pseudomonadati</taxon>
        <taxon>Pseudomonadota</taxon>
        <taxon>Alphaproteobacteria</taxon>
        <taxon>Hyphomicrobiales</taxon>
        <taxon>Rhizobiaceae</taxon>
        <taxon>Sinorhizobium/Ensifer group</taxon>
        <taxon>Sinorhizobium</taxon>
    </lineage>
</organism>
<dbReference type="Pfam" id="PF00211">
    <property type="entry name" value="Guanylate_cyc"/>
    <property type="match status" value="1"/>
</dbReference>
<dbReference type="CDD" id="cd07302">
    <property type="entry name" value="CHD"/>
    <property type="match status" value="1"/>
</dbReference>
<evidence type="ECO:0000313" key="3">
    <source>
        <dbReference type="EMBL" id="OAP35171.1"/>
    </source>
</evidence>
<dbReference type="SMART" id="SM00044">
    <property type="entry name" value="CYCc"/>
    <property type="match status" value="1"/>
</dbReference>
<dbReference type="Proteomes" id="UP000094025">
    <property type="component" value="Unassembled WGS sequence"/>
</dbReference>
<evidence type="ECO:0000256" key="1">
    <source>
        <dbReference type="SAM" id="Phobius"/>
    </source>
</evidence>
<accession>A0A178XIX2</accession>
<feature type="transmembrane region" description="Helical" evidence="1">
    <location>
        <begin position="18"/>
        <end position="34"/>
    </location>
</feature>
<protein>
    <submittedName>
        <fullName evidence="3">Adenylate cyclase</fullName>
    </submittedName>
</protein>
<evidence type="ECO:0000313" key="4">
    <source>
        <dbReference type="Proteomes" id="UP000094025"/>
    </source>
</evidence>
<name>A0A178XIX2_9HYPH</name>
<reference evidence="3 4" key="1">
    <citation type="journal article" date="2016" name="Int. J. Syst. Evol. Microbiol.">
        <title>Ensifer glycinis sp. nov., an novel rhizobial species associated with Glycine spp.</title>
        <authorList>
            <person name="Yan H."/>
            <person name="Yan J."/>
            <person name="Sui X.H."/>
            <person name="Wang E.T."/>
            <person name="Chen W.X."/>
            <person name="Zhang X.X."/>
            <person name="Chen W.F."/>
        </authorList>
    </citation>
    <scope>NUCLEOTIDE SEQUENCE [LARGE SCALE GENOMIC DNA]</scope>
    <source>
        <strain evidence="3 4">CCBAU 23380</strain>
    </source>
</reference>
<feature type="transmembrane region" description="Helical" evidence="1">
    <location>
        <begin position="99"/>
        <end position="119"/>
    </location>
</feature>
<dbReference type="PANTHER" id="PTHR43081">
    <property type="entry name" value="ADENYLATE CYCLASE, TERMINAL-DIFFERENTIATION SPECIFIC-RELATED"/>
    <property type="match status" value="1"/>
</dbReference>
<feature type="transmembrane region" description="Helical" evidence="1">
    <location>
        <begin position="126"/>
        <end position="145"/>
    </location>
</feature>
<keyword evidence="1" id="KW-1133">Transmembrane helix</keyword>
<proteinExistence type="predicted"/>